<feature type="domain" description="Heterokaryon incompatibility" evidence="2">
    <location>
        <begin position="22"/>
        <end position="108"/>
    </location>
</feature>
<organism evidence="4 5">
    <name type="scientific">Apodospora peruviana</name>
    <dbReference type="NCBI Taxonomy" id="516989"/>
    <lineage>
        <taxon>Eukaryota</taxon>
        <taxon>Fungi</taxon>
        <taxon>Dikarya</taxon>
        <taxon>Ascomycota</taxon>
        <taxon>Pezizomycotina</taxon>
        <taxon>Sordariomycetes</taxon>
        <taxon>Sordariomycetidae</taxon>
        <taxon>Sordariales</taxon>
        <taxon>Lasiosphaeriaceae</taxon>
        <taxon>Apodospora</taxon>
    </lineage>
</organism>
<feature type="domain" description="DUF8212" evidence="3">
    <location>
        <begin position="230"/>
        <end position="260"/>
    </location>
</feature>
<proteinExistence type="predicted"/>
<reference evidence="4" key="2">
    <citation type="submission" date="2023-06" db="EMBL/GenBank/DDBJ databases">
        <authorList>
            <consortium name="Lawrence Berkeley National Laboratory"/>
            <person name="Haridas S."/>
            <person name="Hensen N."/>
            <person name="Bonometti L."/>
            <person name="Westerberg I."/>
            <person name="Brannstrom I.O."/>
            <person name="Guillou S."/>
            <person name="Cros-Aarteil S."/>
            <person name="Calhoun S."/>
            <person name="Kuo A."/>
            <person name="Mondo S."/>
            <person name="Pangilinan J."/>
            <person name="Riley R."/>
            <person name="Labutti K."/>
            <person name="Andreopoulos B."/>
            <person name="Lipzen A."/>
            <person name="Chen C."/>
            <person name="Yanf M."/>
            <person name="Daum C."/>
            <person name="Ng V."/>
            <person name="Clum A."/>
            <person name="Steindorff A."/>
            <person name="Ohm R."/>
            <person name="Martin F."/>
            <person name="Silar P."/>
            <person name="Natvig D."/>
            <person name="Lalanne C."/>
            <person name="Gautier V."/>
            <person name="Ament-Velasquez S.L."/>
            <person name="Kruys A."/>
            <person name="Hutchinson M.I."/>
            <person name="Powell A.J."/>
            <person name="Barry K."/>
            <person name="Miller A.N."/>
            <person name="Grigoriev I.V."/>
            <person name="Debuchy R."/>
            <person name="Gladieux P."/>
            <person name="Thoren M.H."/>
            <person name="Johannesson H."/>
        </authorList>
    </citation>
    <scope>NUCLEOTIDE SEQUENCE</scope>
    <source>
        <strain evidence="4">CBS 118394</strain>
    </source>
</reference>
<dbReference type="Proteomes" id="UP001283341">
    <property type="component" value="Unassembled WGS sequence"/>
</dbReference>
<feature type="region of interest" description="Disordered" evidence="1">
    <location>
        <begin position="601"/>
        <end position="644"/>
    </location>
</feature>
<evidence type="ECO:0000259" key="2">
    <source>
        <dbReference type="Pfam" id="PF06985"/>
    </source>
</evidence>
<dbReference type="PANTHER" id="PTHR10622:SF12">
    <property type="entry name" value="HET DOMAIN-CONTAINING PROTEIN"/>
    <property type="match status" value="1"/>
</dbReference>
<dbReference type="Pfam" id="PF26640">
    <property type="entry name" value="DUF8212"/>
    <property type="match status" value="1"/>
</dbReference>
<dbReference type="AlphaFoldDB" id="A0AAE0I6C2"/>
<feature type="compositionally biased region" description="Basic and acidic residues" evidence="1">
    <location>
        <begin position="633"/>
        <end position="644"/>
    </location>
</feature>
<dbReference type="Pfam" id="PF06985">
    <property type="entry name" value="HET"/>
    <property type="match status" value="1"/>
</dbReference>
<evidence type="ECO:0000256" key="1">
    <source>
        <dbReference type="SAM" id="MobiDB-lite"/>
    </source>
</evidence>
<reference evidence="4" key="1">
    <citation type="journal article" date="2023" name="Mol. Phylogenet. Evol.">
        <title>Genome-scale phylogeny and comparative genomics of the fungal order Sordariales.</title>
        <authorList>
            <person name="Hensen N."/>
            <person name="Bonometti L."/>
            <person name="Westerberg I."/>
            <person name="Brannstrom I.O."/>
            <person name="Guillou S."/>
            <person name="Cros-Aarteil S."/>
            <person name="Calhoun S."/>
            <person name="Haridas S."/>
            <person name="Kuo A."/>
            <person name="Mondo S."/>
            <person name="Pangilinan J."/>
            <person name="Riley R."/>
            <person name="LaButti K."/>
            <person name="Andreopoulos B."/>
            <person name="Lipzen A."/>
            <person name="Chen C."/>
            <person name="Yan M."/>
            <person name="Daum C."/>
            <person name="Ng V."/>
            <person name="Clum A."/>
            <person name="Steindorff A."/>
            <person name="Ohm R.A."/>
            <person name="Martin F."/>
            <person name="Silar P."/>
            <person name="Natvig D.O."/>
            <person name="Lalanne C."/>
            <person name="Gautier V."/>
            <person name="Ament-Velasquez S.L."/>
            <person name="Kruys A."/>
            <person name="Hutchinson M.I."/>
            <person name="Powell A.J."/>
            <person name="Barry K."/>
            <person name="Miller A.N."/>
            <person name="Grigoriev I.V."/>
            <person name="Debuchy R."/>
            <person name="Gladieux P."/>
            <person name="Hiltunen Thoren M."/>
            <person name="Johannesson H."/>
        </authorList>
    </citation>
    <scope>NUCLEOTIDE SEQUENCE</scope>
    <source>
        <strain evidence="4">CBS 118394</strain>
    </source>
</reference>
<evidence type="ECO:0000259" key="3">
    <source>
        <dbReference type="Pfam" id="PF26640"/>
    </source>
</evidence>
<evidence type="ECO:0000313" key="5">
    <source>
        <dbReference type="Proteomes" id="UP001283341"/>
    </source>
</evidence>
<comment type="caution">
    <text evidence="4">The sequence shown here is derived from an EMBL/GenBank/DDBJ whole genome shotgun (WGS) entry which is preliminary data.</text>
</comment>
<gene>
    <name evidence="4" type="ORF">B0H66DRAFT_264691</name>
</gene>
<dbReference type="InterPro" id="IPR010730">
    <property type="entry name" value="HET"/>
</dbReference>
<evidence type="ECO:0000313" key="4">
    <source>
        <dbReference type="EMBL" id="KAK3319270.1"/>
    </source>
</evidence>
<dbReference type="InterPro" id="IPR058525">
    <property type="entry name" value="DUF8212"/>
</dbReference>
<sequence length="644" mass="73125">MRLLNVQTLQLELFADPVQVPYAILSHTWGDSEISFQDISQLTDNLPLRETAAFAKIQNACNMTISHGLEYIWIDTCCIDKSSSAELSEAINSMFQWYKSAIVCFVFLFDLPAVGEGEDESIALHRNFEHCRWWERGWTLQELIAPANVLFFDVAWTLRGSKLELGQQIREITGIDILILDEPDLLYTVPTAKRMSWAANRKTTRVEDIAYCLLGIFDVNMPMIYGEGQKAFVRLQEEILKRTTDLSIFAWQARQEVAEKVPKYRGLLATSPDEFSICRNIIANEDQFRFDDEIILSNKGVKITTGLSYVGQGRFSMDLDCYLVDLEGRQTRAAIYLVKVFHSYVRKSPSLLCNFESSRSTKQPAAPIFLHTTVDQGRLASLVSDEEGHRIQFLFPLETSQFCFDDIRAVPSAYWDENERFFSTFNLGSLVGFVRFTVISRQPPQPGRFMSDDTVERTNLILAFQADDHEGAHAWKMTLYAETGLASSYKPPEFIDPFTGIDKYGPLGDAFSLATLSPAVNCENHELRILHRDSRRNFVVSATCDVNSASPRLLRVKIHTRREGNLGPGPSPARQMAPQWQGVGPIRGLSQQRNYQVHGEATTPMMPDEPVRGLGQQQNYEVHDMATSAPPEPQDRDDYYQPYQ</sequence>
<name>A0AAE0I6C2_9PEZI</name>
<protein>
    <submittedName>
        <fullName evidence="4">Heterokaryon incompatibility protein-domain-containing protein</fullName>
    </submittedName>
</protein>
<dbReference type="EMBL" id="JAUEDM010000004">
    <property type="protein sequence ID" value="KAK3319270.1"/>
    <property type="molecule type" value="Genomic_DNA"/>
</dbReference>
<accession>A0AAE0I6C2</accession>
<keyword evidence="5" id="KW-1185">Reference proteome</keyword>
<dbReference type="PANTHER" id="PTHR10622">
    <property type="entry name" value="HET DOMAIN-CONTAINING PROTEIN"/>
    <property type="match status" value="1"/>
</dbReference>